<dbReference type="SUPFAM" id="SSF48264">
    <property type="entry name" value="Cytochrome P450"/>
    <property type="match status" value="1"/>
</dbReference>
<comment type="cofactor">
    <cofactor evidence="1">
        <name>heme</name>
        <dbReference type="ChEBI" id="CHEBI:30413"/>
    </cofactor>
</comment>
<gene>
    <name evidence="15" type="ORF">VKT23_007498</name>
</gene>
<sequence>MSPKQPVQIFQVVPVDVLVFMGLAFLAYLFYKRSRIHYPPGPRGIPILGNVFQLDLMQPWHSFAKWKQTFGPLVYANMAGQPIIVLNSKKVVEDLLVRRAAKYSDRYKLLVGGYMTGNLTLPFVECNERQVELFSLWRKMRRASETALGLRNAANYHEKQTDESVLLVHDILKKPGDWKYHTHRQCRLAASSSVLSMVYDLPSIQSMDHPILAFMEDMVTRVTTAVLPGAHLVESFPILDWLPDSMARWRREAKKDFQKYSTTFEELYFGIKSKRLRGMEQRASFCANLAENEARHGMSDLECAWLAGTLYGAGQETSTSTLQWFLYIMLLFPAVQRRAQEELDRVVGRSRLPSFADMKHLPYIQAIVNEILRWKTPVPVSIPHASTKDDYYDGYFIPKGTVLFANMRSLHRDPEIYGPDADEFRPERHLNEEGHLADPNNDGHFAYGFGLRVCVGRHVANNFLFIAFATILWAMKIEPIKDAAGNEILPDTSEDFEVPINGVVIRPRPFEFSAVTRFEDAEILIAHEREEIVKKT</sequence>
<evidence type="ECO:0000256" key="13">
    <source>
        <dbReference type="ARBA" id="ARBA00023180"/>
    </source>
</evidence>
<evidence type="ECO:0000256" key="1">
    <source>
        <dbReference type="ARBA" id="ARBA00001971"/>
    </source>
</evidence>
<evidence type="ECO:0000256" key="7">
    <source>
        <dbReference type="ARBA" id="ARBA00022723"/>
    </source>
</evidence>
<dbReference type="PANTHER" id="PTHR46300:SF2">
    <property type="entry name" value="CYTOCHROME P450 MONOOXYGENASE ALNH-RELATED"/>
    <property type="match status" value="1"/>
</dbReference>
<evidence type="ECO:0000313" key="16">
    <source>
        <dbReference type="Proteomes" id="UP001498398"/>
    </source>
</evidence>
<dbReference type="Gene3D" id="1.10.630.10">
    <property type="entry name" value="Cytochrome P450"/>
    <property type="match status" value="1"/>
</dbReference>
<comment type="similarity">
    <text evidence="4">Belongs to the cytochrome P450 family.</text>
</comment>
<proteinExistence type="inferred from homology"/>
<keyword evidence="10" id="KW-0408">Iron</keyword>
<comment type="caution">
    <text evidence="15">The sequence shown here is derived from an EMBL/GenBank/DDBJ whole genome shotgun (WGS) entry which is preliminary data.</text>
</comment>
<protein>
    <recommendedName>
        <fullName evidence="17">Cytochrome P450</fullName>
    </recommendedName>
</protein>
<name>A0ABR1JPC8_9AGAR</name>
<dbReference type="PANTHER" id="PTHR46300">
    <property type="entry name" value="P450, PUTATIVE (EUROFUNG)-RELATED-RELATED"/>
    <property type="match status" value="1"/>
</dbReference>
<evidence type="ECO:0000256" key="14">
    <source>
        <dbReference type="SAM" id="Phobius"/>
    </source>
</evidence>
<evidence type="ECO:0000256" key="8">
    <source>
        <dbReference type="ARBA" id="ARBA00022989"/>
    </source>
</evidence>
<evidence type="ECO:0000256" key="6">
    <source>
        <dbReference type="ARBA" id="ARBA00022692"/>
    </source>
</evidence>
<organism evidence="15 16">
    <name type="scientific">Marasmiellus scandens</name>
    <dbReference type="NCBI Taxonomy" id="2682957"/>
    <lineage>
        <taxon>Eukaryota</taxon>
        <taxon>Fungi</taxon>
        <taxon>Dikarya</taxon>
        <taxon>Basidiomycota</taxon>
        <taxon>Agaricomycotina</taxon>
        <taxon>Agaricomycetes</taxon>
        <taxon>Agaricomycetidae</taxon>
        <taxon>Agaricales</taxon>
        <taxon>Marasmiineae</taxon>
        <taxon>Omphalotaceae</taxon>
        <taxon>Marasmiellus</taxon>
    </lineage>
</organism>
<keyword evidence="8 14" id="KW-1133">Transmembrane helix</keyword>
<evidence type="ECO:0000256" key="5">
    <source>
        <dbReference type="ARBA" id="ARBA00022617"/>
    </source>
</evidence>
<evidence type="ECO:0000256" key="3">
    <source>
        <dbReference type="ARBA" id="ARBA00005179"/>
    </source>
</evidence>
<evidence type="ECO:0000256" key="4">
    <source>
        <dbReference type="ARBA" id="ARBA00010617"/>
    </source>
</evidence>
<evidence type="ECO:0000256" key="2">
    <source>
        <dbReference type="ARBA" id="ARBA00004167"/>
    </source>
</evidence>
<dbReference type="InterPro" id="IPR050364">
    <property type="entry name" value="Cytochrome_P450_fung"/>
</dbReference>
<feature type="transmembrane region" description="Helical" evidence="14">
    <location>
        <begin position="12"/>
        <end position="31"/>
    </location>
</feature>
<dbReference type="Pfam" id="PF00067">
    <property type="entry name" value="p450"/>
    <property type="match status" value="1"/>
</dbReference>
<keyword evidence="13" id="KW-0325">Glycoprotein</keyword>
<dbReference type="PRINTS" id="PR00463">
    <property type="entry name" value="EP450I"/>
</dbReference>
<keyword evidence="9" id="KW-0560">Oxidoreductase</keyword>
<evidence type="ECO:0000256" key="12">
    <source>
        <dbReference type="ARBA" id="ARBA00023136"/>
    </source>
</evidence>
<comment type="subcellular location">
    <subcellularLocation>
        <location evidence="2">Membrane</location>
        <topology evidence="2">Single-pass membrane protein</topology>
    </subcellularLocation>
</comment>
<evidence type="ECO:0000256" key="11">
    <source>
        <dbReference type="ARBA" id="ARBA00023033"/>
    </source>
</evidence>
<reference evidence="15 16" key="1">
    <citation type="submission" date="2024-01" db="EMBL/GenBank/DDBJ databases">
        <title>A draft genome for the cacao thread blight pathogen Marasmiellus scandens.</title>
        <authorList>
            <person name="Baruah I.K."/>
            <person name="Leung J."/>
            <person name="Bukari Y."/>
            <person name="Amoako-Attah I."/>
            <person name="Meinhardt L.W."/>
            <person name="Bailey B.A."/>
            <person name="Cohen S.P."/>
        </authorList>
    </citation>
    <scope>NUCLEOTIDE SEQUENCE [LARGE SCALE GENOMIC DNA]</scope>
    <source>
        <strain evidence="15 16">GH-19</strain>
    </source>
</reference>
<keyword evidence="11" id="KW-0503">Monooxygenase</keyword>
<dbReference type="InterPro" id="IPR036396">
    <property type="entry name" value="Cyt_P450_sf"/>
</dbReference>
<evidence type="ECO:0000256" key="9">
    <source>
        <dbReference type="ARBA" id="ARBA00023002"/>
    </source>
</evidence>
<dbReference type="InterPro" id="IPR001128">
    <property type="entry name" value="Cyt_P450"/>
</dbReference>
<keyword evidence="16" id="KW-1185">Reference proteome</keyword>
<evidence type="ECO:0008006" key="17">
    <source>
        <dbReference type="Google" id="ProtNLM"/>
    </source>
</evidence>
<keyword evidence="5" id="KW-0349">Heme</keyword>
<evidence type="ECO:0000256" key="10">
    <source>
        <dbReference type="ARBA" id="ARBA00023004"/>
    </source>
</evidence>
<dbReference type="CDD" id="cd11065">
    <property type="entry name" value="CYP64-like"/>
    <property type="match status" value="1"/>
</dbReference>
<keyword evidence="7" id="KW-0479">Metal-binding</keyword>
<comment type="pathway">
    <text evidence="3">Secondary metabolite biosynthesis.</text>
</comment>
<dbReference type="Proteomes" id="UP001498398">
    <property type="component" value="Unassembled WGS sequence"/>
</dbReference>
<keyword evidence="12 14" id="KW-0472">Membrane</keyword>
<dbReference type="PRINTS" id="PR00385">
    <property type="entry name" value="P450"/>
</dbReference>
<dbReference type="InterPro" id="IPR002401">
    <property type="entry name" value="Cyt_P450_E_grp-I"/>
</dbReference>
<evidence type="ECO:0000313" key="15">
    <source>
        <dbReference type="EMBL" id="KAK7462918.1"/>
    </source>
</evidence>
<keyword evidence="6 14" id="KW-0812">Transmembrane</keyword>
<dbReference type="EMBL" id="JBANRG010000010">
    <property type="protein sequence ID" value="KAK7462918.1"/>
    <property type="molecule type" value="Genomic_DNA"/>
</dbReference>
<accession>A0ABR1JPC8</accession>